<feature type="transmembrane region" description="Helical" evidence="2">
    <location>
        <begin position="109"/>
        <end position="137"/>
    </location>
</feature>
<dbReference type="Gene3D" id="1.20.1250.20">
    <property type="entry name" value="MFS general substrate transporter like domains"/>
    <property type="match status" value="1"/>
</dbReference>
<dbReference type="PANTHER" id="PTHR23527">
    <property type="entry name" value="BLL3282 PROTEIN"/>
    <property type="match status" value="1"/>
</dbReference>
<dbReference type="RefSeq" id="WP_236016926.1">
    <property type="nucleotide sequence ID" value="NZ_JAFBFH010000001.1"/>
</dbReference>
<evidence type="ECO:0000313" key="3">
    <source>
        <dbReference type="EMBL" id="MBM7713237.1"/>
    </source>
</evidence>
<dbReference type="InterPro" id="IPR011701">
    <property type="entry name" value="MFS"/>
</dbReference>
<dbReference type="EMBL" id="JAFBFH010000001">
    <property type="protein sequence ID" value="MBM7713237.1"/>
    <property type="molecule type" value="Genomic_DNA"/>
</dbReference>
<evidence type="ECO:0000256" key="2">
    <source>
        <dbReference type="SAM" id="Phobius"/>
    </source>
</evidence>
<comment type="caution">
    <text evidence="3">The sequence shown here is derived from an EMBL/GenBank/DDBJ whole genome shotgun (WGS) entry which is preliminary data.</text>
</comment>
<name>A0ABS2R0W1_9BACI</name>
<organism evidence="3 4">
    <name type="scientific">Siminovitchia thermophila</name>
    <dbReference type="NCBI Taxonomy" id="1245522"/>
    <lineage>
        <taxon>Bacteria</taxon>
        <taxon>Bacillati</taxon>
        <taxon>Bacillota</taxon>
        <taxon>Bacilli</taxon>
        <taxon>Bacillales</taxon>
        <taxon>Bacillaceae</taxon>
        <taxon>Siminovitchia</taxon>
    </lineage>
</organism>
<accession>A0ABS2R0W1</accession>
<evidence type="ECO:0000256" key="1">
    <source>
        <dbReference type="ARBA" id="ARBA00004651"/>
    </source>
</evidence>
<feature type="transmembrane region" description="Helical" evidence="2">
    <location>
        <begin position="33"/>
        <end position="50"/>
    </location>
</feature>
<protein>
    <submittedName>
        <fullName evidence="3">MFS family arabinose efflux permease</fullName>
    </submittedName>
</protein>
<dbReference type="SUPFAM" id="SSF103473">
    <property type="entry name" value="MFS general substrate transporter"/>
    <property type="match status" value="1"/>
</dbReference>
<keyword evidence="2" id="KW-0472">Membrane</keyword>
<gene>
    <name evidence="3" type="ORF">JOC94_000203</name>
</gene>
<dbReference type="Pfam" id="PF07690">
    <property type="entry name" value="MFS_1"/>
    <property type="match status" value="1"/>
</dbReference>
<keyword evidence="4" id="KW-1185">Reference proteome</keyword>
<proteinExistence type="predicted"/>
<dbReference type="InterPro" id="IPR036259">
    <property type="entry name" value="MFS_trans_sf"/>
</dbReference>
<comment type="subcellular location">
    <subcellularLocation>
        <location evidence="1">Cell membrane</location>
        <topology evidence="1">Multi-pass membrane protein</topology>
    </subcellularLocation>
</comment>
<reference evidence="3 4" key="1">
    <citation type="submission" date="2021-01" db="EMBL/GenBank/DDBJ databases">
        <title>Genomic Encyclopedia of Type Strains, Phase IV (KMG-IV): sequencing the most valuable type-strain genomes for metagenomic binning, comparative biology and taxonomic classification.</title>
        <authorList>
            <person name="Goeker M."/>
        </authorList>
    </citation>
    <scope>NUCLEOTIDE SEQUENCE [LARGE SCALE GENOMIC DNA]</scope>
    <source>
        <strain evidence="3 4">DSM 105453</strain>
    </source>
</reference>
<evidence type="ECO:0000313" key="4">
    <source>
        <dbReference type="Proteomes" id="UP000823485"/>
    </source>
</evidence>
<keyword evidence="2" id="KW-1133">Transmembrane helix</keyword>
<dbReference type="Proteomes" id="UP000823485">
    <property type="component" value="Unassembled WGS sequence"/>
</dbReference>
<dbReference type="InterPro" id="IPR052952">
    <property type="entry name" value="MFS-Transporter"/>
</dbReference>
<feature type="transmembrane region" description="Helical" evidence="2">
    <location>
        <begin position="79"/>
        <end position="103"/>
    </location>
</feature>
<sequence>MGIKQMGVTLRSALAALLLLPLASVWGWRPAILAGNSILLLTGMFTYIMYDEPRQKTNPTAATVKRNPMTCWTLLRHKALVYVSLSALILSGTQMIVNTYLVLFSYERLGISLFLSGTLLVLSEAGGSVGRICWGVISDRFFNSKRLMVLFHHCRDGCRHFNDCRPASGGDILHCDGARRLFIRVWCFRV</sequence>
<dbReference type="PANTHER" id="PTHR23527:SF1">
    <property type="entry name" value="BLL3282 PROTEIN"/>
    <property type="match status" value="1"/>
</dbReference>
<keyword evidence="2" id="KW-0812">Transmembrane</keyword>